<dbReference type="PANTHER" id="PTHR11575:SF24">
    <property type="entry name" value="5'-NUCLEOTIDASE"/>
    <property type="match status" value="1"/>
</dbReference>
<comment type="caution">
    <text evidence="3">The sequence shown here is derived from an EMBL/GenBank/DDBJ whole genome shotgun (WGS) entry which is preliminary data.</text>
</comment>
<dbReference type="PROSITE" id="PS51257">
    <property type="entry name" value="PROKAR_LIPOPROTEIN"/>
    <property type="match status" value="1"/>
</dbReference>
<dbReference type="PANTHER" id="PTHR11575">
    <property type="entry name" value="5'-NUCLEOTIDASE-RELATED"/>
    <property type="match status" value="1"/>
</dbReference>
<feature type="domain" description="5'-Nucleotidase C-terminal" evidence="2">
    <location>
        <begin position="92"/>
        <end position="229"/>
    </location>
</feature>
<organism evidence="3 4">
    <name type="scientific">Flavobacterium cheonhonense</name>
    <dbReference type="NCBI Taxonomy" id="706185"/>
    <lineage>
        <taxon>Bacteria</taxon>
        <taxon>Pseudomonadati</taxon>
        <taxon>Bacteroidota</taxon>
        <taxon>Flavobacteriia</taxon>
        <taxon>Flavobacteriales</taxon>
        <taxon>Flavobacteriaceae</taxon>
        <taxon>Flavobacterium</taxon>
    </lineage>
</organism>
<keyword evidence="1" id="KW-0732">Signal</keyword>
<dbReference type="PRINTS" id="PR01607">
    <property type="entry name" value="APYRASEFAMLY"/>
</dbReference>
<feature type="signal peptide" evidence="1">
    <location>
        <begin position="1"/>
        <end position="27"/>
    </location>
</feature>
<gene>
    <name evidence="3" type="ORF">GCM10022386_09640</name>
</gene>
<evidence type="ECO:0000259" key="2">
    <source>
        <dbReference type="Pfam" id="PF02872"/>
    </source>
</evidence>
<reference evidence="4" key="1">
    <citation type="journal article" date="2019" name="Int. J. Syst. Evol. Microbiol.">
        <title>The Global Catalogue of Microorganisms (GCM) 10K type strain sequencing project: providing services to taxonomists for standard genome sequencing and annotation.</title>
        <authorList>
            <consortium name="The Broad Institute Genomics Platform"/>
            <consortium name="The Broad Institute Genome Sequencing Center for Infectious Disease"/>
            <person name="Wu L."/>
            <person name="Ma J."/>
        </authorList>
    </citation>
    <scope>NUCLEOTIDE SEQUENCE [LARGE SCALE GENOMIC DNA]</scope>
    <source>
        <strain evidence="4">JCM 17064</strain>
    </source>
</reference>
<name>A0ABP7TLS7_9FLAO</name>
<dbReference type="InterPro" id="IPR036907">
    <property type="entry name" value="5'-Nucleotdase_C_sf"/>
</dbReference>
<dbReference type="SUPFAM" id="SSF55816">
    <property type="entry name" value="5'-nucleotidase (syn. UDP-sugar hydrolase), C-terminal domain"/>
    <property type="match status" value="1"/>
</dbReference>
<accession>A0ABP7TLS7</accession>
<evidence type="ECO:0000313" key="4">
    <source>
        <dbReference type="Proteomes" id="UP001500968"/>
    </source>
</evidence>
<evidence type="ECO:0000313" key="3">
    <source>
        <dbReference type="EMBL" id="GAA4028106.1"/>
    </source>
</evidence>
<evidence type="ECO:0000256" key="1">
    <source>
        <dbReference type="SAM" id="SignalP"/>
    </source>
</evidence>
<sequence length="267" mass="30261">MVNLKNYNVVTKLFVLLLTFAAFTSCAEKKFYVTRIEGKEIGITQPAETANATAGQSAQQIENFIKPYRDNIDKDLSMVLANAPETIDKSGEWQTPMGNFLSDITFEKSNIVFKQREHKSIDICLLNHGGIRTIISKGDVTARNAYEIMPFENSAIVVGLKGEEILEMAKYIISEKKPHPLKGLTFTIGKDNQPKDILVNGQPLENAKIYYVVTSDYLVNGGDNMIFFKKATERYDLEYKLRNIIIDYFKANKVIKAEKDQRISKEL</sequence>
<keyword evidence="4" id="KW-1185">Reference proteome</keyword>
<dbReference type="RefSeq" id="WP_324690570.1">
    <property type="nucleotide sequence ID" value="NZ_BAABCR010000013.1"/>
</dbReference>
<dbReference type="EMBL" id="BAABCR010000013">
    <property type="protein sequence ID" value="GAA4028106.1"/>
    <property type="molecule type" value="Genomic_DNA"/>
</dbReference>
<dbReference type="Gene3D" id="3.90.780.10">
    <property type="entry name" value="5'-Nucleotidase, C-terminal domain"/>
    <property type="match status" value="1"/>
</dbReference>
<feature type="chain" id="PRO_5045274506" evidence="1">
    <location>
        <begin position="28"/>
        <end position="267"/>
    </location>
</feature>
<dbReference type="InterPro" id="IPR008334">
    <property type="entry name" value="5'-Nucleotdase_C"/>
</dbReference>
<protein>
    <submittedName>
        <fullName evidence="3">5'-nucleotidase</fullName>
    </submittedName>
</protein>
<dbReference type="InterPro" id="IPR006179">
    <property type="entry name" value="5_nucleotidase/apyrase"/>
</dbReference>
<dbReference type="Proteomes" id="UP001500968">
    <property type="component" value="Unassembled WGS sequence"/>
</dbReference>
<dbReference type="Pfam" id="PF02872">
    <property type="entry name" value="5_nucleotid_C"/>
    <property type="match status" value="1"/>
</dbReference>
<proteinExistence type="predicted"/>